<evidence type="ECO:0000313" key="3">
    <source>
        <dbReference type="Proteomes" id="UP000517712"/>
    </source>
</evidence>
<name>A0A7W9C9W3_9MICO</name>
<accession>A0A7W9C9W3</accession>
<protein>
    <submittedName>
        <fullName evidence="2">Uncharacterized protein</fullName>
    </submittedName>
</protein>
<reference evidence="2 3" key="1">
    <citation type="submission" date="2020-08" db="EMBL/GenBank/DDBJ databases">
        <title>Sequencing the genomes of 1000 actinobacteria strains.</title>
        <authorList>
            <person name="Klenk H.-P."/>
        </authorList>
    </citation>
    <scope>NUCLEOTIDE SEQUENCE [LARGE SCALE GENOMIC DNA]</scope>
    <source>
        <strain evidence="2 3">DSM 24823</strain>
    </source>
</reference>
<evidence type="ECO:0000313" key="2">
    <source>
        <dbReference type="EMBL" id="MBB5741735.1"/>
    </source>
</evidence>
<dbReference type="Proteomes" id="UP000517712">
    <property type="component" value="Unassembled WGS sequence"/>
</dbReference>
<sequence>MPSAVSTPSTLAPSVLVVRRRRSRLGGRRR</sequence>
<organism evidence="2 3">
    <name type="scientific">Microbacterium ginsengiterrae</name>
    <dbReference type="NCBI Taxonomy" id="546115"/>
    <lineage>
        <taxon>Bacteria</taxon>
        <taxon>Bacillati</taxon>
        <taxon>Actinomycetota</taxon>
        <taxon>Actinomycetes</taxon>
        <taxon>Micrococcales</taxon>
        <taxon>Microbacteriaceae</taxon>
        <taxon>Microbacterium</taxon>
    </lineage>
</organism>
<dbReference type="EMBL" id="JACHMU010000001">
    <property type="protein sequence ID" value="MBB5741735.1"/>
    <property type="molecule type" value="Genomic_DNA"/>
</dbReference>
<gene>
    <name evidence="2" type="ORF">HD600_000232</name>
</gene>
<feature type="compositionally biased region" description="Basic residues" evidence="1">
    <location>
        <begin position="18"/>
        <end position="30"/>
    </location>
</feature>
<evidence type="ECO:0000256" key="1">
    <source>
        <dbReference type="SAM" id="MobiDB-lite"/>
    </source>
</evidence>
<keyword evidence="3" id="KW-1185">Reference proteome</keyword>
<proteinExistence type="predicted"/>
<feature type="region of interest" description="Disordered" evidence="1">
    <location>
        <begin position="1"/>
        <end position="30"/>
    </location>
</feature>
<comment type="caution">
    <text evidence="2">The sequence shown here is derived from an EMBL/GenBank/DDBJ whole genome shotgun (WGS) entry which is preliminary data.</text>
</comment>
<feature type="compositionally biased region" description="Polar residues" evidence="1">
    <location>
        <begin position="1"/>
        <end position="12"/>
    </location>
</feature>
<dbReference type="AlphaFoldDB" id="A0A7W9C9W3"/>